<evidence type="ECO:0000313" key="1">
    <source>
        <dbReference type="EMBL" id="SOY46440.1"/>
    </source>
</evidence>
<dbReference type="EMBL" id="OFSQ01000008">
    <property type="protein sequence ID" value="SOY46440.1"/>
    <property type="molecule type" value="Genomic_DNA"/>
</dbReference>
<evidence type="ECO:0000313" key="2">
    <source>
        <dbReference type="Proteomes" id="UP000256780"/>
    </source>
</evidence>
<sequence>MVARSTWSGRERSSHSRFPPVPRVRLVHLTLPFRHTPSPVSPLCGNATHHRLAAQSLSL</sequence>
<dbReference type="AlphaFoldDB" id="A0A975WWP1"/>
<comment type="caution">
    <text evidence="1">The sequence shown here is derived from an EMBL/GenBank/DDBJ whole genome shotgun (WGS) entry which is preliminary data.</text>
</comment>
<proteinExistence type="predicted"/>
<name>A0A975WWP1_9BURK</name>
<dbReference type="Proteomes" id="UP000256780">
    <property type="component" value="Chromosome CBM2587_a"/>
</dbReference>
<accession>A0A975WWP1</accession>
<organism evidence="1 2">
    <name type="scientific">Cupriavidus taiwanensis</name>
    <dbReference type="NCBI Taxonomy" id="164546"/>
    <lineage>
        <taxon>Bacteria</taxon>
        <taxon>Pseudomonadati</taxon>
        <taxon>Pseudomonadota</taxon>
        <taxon>Betaproteobacteria</taxon>
        <taxon>Burkholderiales</taxon>
        <taxon>Burkholderiaceae</taxon>
        <taxon>Cupriavidus</taxon>
    </lineage>
</organism>
<gene>
    <name evidence="1" type="ORF">CBM2587_A160317</name>
</gene>
<reference evidence="1 2" key="1">
    <citation type="submission" date="2018-01" db="EMBL/GenBank/DDBJ databases">
        <authorList>
            <person name="Clerissi C."/>
        </authorList>
    </citation>
    <scope>NUCLEOTIDE SEQUENCE [LARGE SCALE GENOMIC DNA]</scope>
    <source>
        <strain evidence="1">Cupriavidus sp. LMG 19464</strain>
    </source>
</reference>
<protein>
    <submittedName>
        <fullName evidence="1">Uncharacterized protein</fullName>
    </submittedName>
</protein>